<keyword evidence="3" id="KW-1185">Reference proteome</keyword>
<proteinExistence type="predicted"/>
<dbReference type="EMBL" id="CM017321">
    <property type="protein sequence ID" value="KAE7997439.1"/>
    <property type="molecule type" value="Genomic_DNA"/>
</dbReference>
<dbReference type="AlphaFoldDB" id="A0A5N6QFL6"/>
<organism evidence="2 3">
    <name type="scientific">Carpinus fangiana</name>
    <dbReference type="NCBI Taxonomy" id="176857"/>
    <lineage>
        <taxon>Eukaryota</taxon>
        <taxon>Viridiplantae</taxon>
        <taxon>Streptophyta</taxon>
        <taxon>Embryophyta</taxon>
        <taxon>Tracheophyta</taxon>
        <taxon>Spermatophyta</taxon>
        <taxon>Magnoliopsida</taxon>
        <taxon>eudicotyledons</taxon>
        <taxon>Gunneridae</taxon>
        <taxon>Pentapetalae</taxon>
        <taxon>rosids</taxon>
        <taxon>fabids</taxon>
        <taxon>Fagales</taxon>
        <taxon>Betulaceae</taxon>
        <taxon>Carpinus</taxon>
    </lineage>
</organism>
<protein>
    <submittedName>
        <fullName evidence="2">Uncharacterized protein</fullName>
    </submittedName>
</protein>
<evidence type="ECO:0000313" key="3">
    <source>
        <dbReference type="Proteomes" id="UP000327013"/>
    </source>
</evidence>
<gene>
    <name evidence="2" type="ORF">FH972_002077</name>
</gene>
<dbReference type="Proteomes" id="UP000327013">
    <property type="component" value="Chromosome 1"/>
</dbReference>
<name>A0A5N6QFL6_9ROSI</name>
<feature type="region of interest" description="Disordered" evidence="1">
    <location>
        <begin position="1"/>
        <end position="20"/>
    </location>
</feature>
<evidence type="ECO:0000313" key="2">
    <source>
        <dbReference type="EMBL" id="KAE7997439.1"/>
    </source>
</evidence>
<reference evidence="2 3" key="1">
    <citation type="submission" date="2019-06" db="EMBL/GenBank/DDBJ databases">
        <title>A chromosomal-level reference genome of Carpinus fangiana (Coryloideae, Betulaceae).</title>
        <authorList>
            <person name="Yang X."/>
            <person name="Wang Z."/>
            <person name="Zhang L."/>
            <person name="Hao G."/>
            <person name="Liu J."/>
            <person name="Yang Y."/>
        </authorList>
    </citation>
    <scope>NUCLEOTIDE SEQUENCE [LARGE SCALE GENOMIC DNA]</scope>
    <source>
        <strain evidence="2">Cfa_2016G</strain>
        <tissue evidence="2">Leaf</tissue>
    </source>
</reference>
<sequence>MEHGKIQSNHQTPRQRQMDVRGRVLMEEAKRWCIQGDDKFATMDYERKEFTPWKVKATIQCKWDFWKPVEPGKGRSIPKGLWCEIRKRIDIPN</sequence>
<evidence type="ECO:0000256" key="1">
    <source>
        <dbReference type="SAM" id="MobiDB-lite"/>
    </source>
</evidence>
<accession>A0A5N6QFL6</accession>
<feature type="compositionally biased region" description="Polar residues" evidence="1">
    <location>
        <begin position="1"/>
        <end position="15"/>
    </location>
</feature>